<sequence>MSDDPQTEPQPEPPQPDVVPEAAEAAEAEPEQIAFDVSDFPGGARSAIEAVLMVVDQPVTADELASALELSVEDVRTHLSDLEREYDEQQRGFAIRSINDGWRVYSRSDFAPVVEKFLLDGQQARLTQASLETLAVIAYRQPISRSRVSAVRGVNVDGVIRTLLTRGLIHELGQDTEGGAMLYGTTPLFLQRIGLGSLEELPPLAPYLPDADVIDELIEQGQA</sequence>
<comment type="caution">
    <text evidence="7">The sequence shown here is derived from an EMBL/GenBank/DDBJ whole genome shotgun (WGS) entry which is preliminary data.</text>
</comment>
<accession>A0A542XBF5</accession>
<evidence type="ECO:0000256" key="5">
    <source>
        <dbReference type="SAM" id="Coils"/>
    </source>
</evidence>
<reference evidence="7 8" key="1">
    <citation type="submission" date="2019-06" db="EMBL/GenBank/DDBJ databases">
        <title>Sequencing the genomes of 1000 actinobacteria strains.</title>
        <authorList>
            <person name="Klenk H.-P."/>
        </authorList>
    </citation>
    <scope>NUCLEOTIDE SEQUENCE [LARGE SCALE GENOMIC DNA]</scope>
    <source>
        <strain evidence="7 8">DSM 24617</strain>
    </source>
</reference>
<dbReference type="Gene3D" id="1.10.10.10">
    <property type="entry name" value="Winged helix-like DNA-binding domain superfamily/Winged helix DNA-binding domain"/>
    <property type="match status" value="2"/>
</dbReference>
<organism evidence="7 8">
    <name type="scientific">Barrientosiimonas humi</name>
    <dbReference type="NCBI Taxonomy" id="999931"/>
    <lineage>
        <taxon>Bacteria</taxon>
        <taxon>Bacillati</taxon>
        <taxon>Actinomycetota</taxon>
        <taxon>Actinomycetes</taxon>
        <taxon>Micrococcales</taxon>
        <taxon>Dermacoccaceae</taxon>
        <taxon>Barrientosiimonas</taxon>
    </lineage>
</organism>
<feature type="coiled-coil region" evidence="5">
    <location>
        <begin position="65"/>
        <end position="92"/>
    </location>
</feature>
<feature type="compositionally biased region" description="Pro residues" evidence="6">
    <location>
        <begin position="8"/>
        <end position="17"/>
    </location>
</feature>
<dbReference type="InterPro" id="IPR005234">
    <property type="entry name" value="ScpB_csome_segregation"/>
</dbReference>
<evidence type="ECO:0000256" key="3">
    <source>
        <dbReference type="ARBA" id="ARBA00022829"/>
    </source>
</evidence>
<keyword evidence="1" id="KW-0963">Cytoplasm</keyword>
<feature type="region of interest" description="Disordered" evidence="6">
    <location>
        <begin position="1"/>
        <end position="29"/>
    </location>
</feature>
<evidence type="ECO:0000313" key="7">
    <source>
        <dbReference type="EMBL" id="TQL33167.1"/>
    </source>
</evidence>
<evidence type="ECO:0000256" key="6">
    <source>
        <dbReference type="SAM" id="MobiDB-lite"/>
    </source>
</evidence>
<keyword evidence="3" id="KW-0159">Chromosome partition</keyword>
<dbReference type="PANTHER" id="PTHR34298:SF2">
    <property type="entry name" value="SEGREGATION AND CONDENSATION PROTEIN B"/>
    <property type="match status" value="1"/>
</dbReference>
<evidence type="ECO:0000256" key="1">
    <source>
        <dbReference type="ARBA" id="ARBA00022490"/>
    </source>
</evidence>
<dbReference type="AlphaFoldDB" id="A0A542XBF5"/>
<keyword evidence="5" id="KW-0175">Coiled coil</keyword>
<proteinExistence type="predicted"/>
<dbReference type="InterPro" id="IPR036390">
    <property type="entry name" value="WH_DNA-bd_sf"/>
</dbReference>
<gene>
    <name evidence="7" type="ORF">FB554_1303</name>
</gene>
<evidence type="ECO:0000256" key="2">
    <source>
        <dbReference type="ARBA" id="ARBA00022618"/>
    </source>
</evidence>
<keyword evidence="2" id="KW-0132">Cell division</keyword>
<dbReference type="PANTHER" id="PTHR34298">
    <property type="entry name" value="SEGREGATION AND CONDENSATION PROTEIN B"/>
    <property type="match status" value="1"/>
</dbReference>
<dbReference type="SUPFAM" id="SSF46785">
    <property type="entry name" value="Winged helix' DNA-binding domain"/>
    <property type="match status" value="2"/>
</dbReference>
<name>A0A542XBF5_9MICO</name>
<evidence type="ECO:0000313" key="8">
    <source>
        <dbReference type="Proteomes" id="UP000318336"/>
    </source>
</evidence>
<dbReference type="NCBIfam" id="TIGR00281">
    <property type="entry name" value="SMC-Scp complex subunit ScpB"/>
    <property type="match status" value="1"/>
</dbReference>
<keyword evidence="8" id="KW-1185">Reference proteome</keyword>
<dbReference type="GO" id="GO:0051304">
    <property type="term" value="P:chromosome separation"/>
    <property type="evidence" value="ECO:0007669"/>
    <property type="project" value="InterPro"/>
</dbReference>
<dbReference type="EMBL" id="VFOK01000001">
    <property type="protein sequence ID" value="TQL33167.1"/>
    <property type="molecule type" value="Genomic_DNA"/>
</dbReference>
<dbReference type="RefSeq" id="WP_420809464.1">
    <property type="nucleotide sequence ID" value="NZ_CAJTBP010000001.1"/>
</dbReference>
<dbReference type="Proteomes" id="UP000318336">
    <property type="component" value="Unassembled WGS sequence"/>
</dbReference>
<protein>
    <submittedName>
        <fullName evidence="7">Segregation and condensation protein B</fullName>
    </submittedName>
</protein>
<dbReference type="InterPro" id="IPR036388">
    <property type="entry name" value="WH-like_DNA-bd_sf"/>
</dbReference>
<dbReference type="Pfam" id="PF04079">
    <property type="entry name" value="SMC_ScpB"/>
    <property type="match status" value="1"/>
</dbReference>
<keyword evidence="4" id="KW-0131">Cell cycle</keyword>
<evidence type="ECO:0000256" key="4">
    <source>
        <dbReference type="ARBA" id="ARBA00023306"/>
    </source>
</evidence>
<dbReference type="GO" id="GO:0051301">
    <property type="term" value="P:cell division"/>
    <property type="evidence" value="ECO:0007669"/>
    <property type="project" value="UniProtKB-KW"/>
</dbReference>